<dbReference type="PANTHER" id="PTHR34274:SF12">
    <property type="entry name" value="PROTEIN, PUTATIVE-RELATED"/>
    <property type="match status" value="1"/>
</dbReference>
<gene>
    <name evidence="3" type="ORF">SVIM_LOCUS299771</name>
</gene>
<keyword evidence="1" id="KW-0472">Membrane</keyword>
<protein>
    <recommendedName>
        <fullName evidence="2">DUF7865 domain-containing protein</fullName>
    </recommendedName>
</protein>
<proteinExistence type="predicted"/>
<dbReference type="InterPro" id="IPR057187">
    <property type="entry name" value="DUF7865"/>
</dbReference>
<dbReference type="AlphaFoldDB" id="A0A6N2M093"/>
<name>A0A6N2M093_SALVM</name>
<sequence length="108" mass="11945">MLYLEEISVVGHGTETAQKLLRSTPHDRSLIQISISFAGLLLFVVGFLQWLFGGFTLKEGLRIWLGIAGKEVAGDFVLHFHGCSLLCIPGEKNTISPEKIRPKTGEKH</sequence>
<evidence type="ECO:0000259" key="2">
    <source>
        <dbReference type="Pfam" id="PF25266"/>
    </source>
</evidence>
<accession>A0A6N2M093</accession>
<feature type="transmembrane region" description="Helical" evidence="1">
    <location>
        <begin position="30"/>
        <end position="52"/>
    </location>
</feature>
<evidence type="ECO:0000256" key="1">
    <source>
        <dbReference type="SAM" id="Phobius"/>
    </source>
</evidence>
<reference evidence="3" key="1">
    <citation type="submission" date="2019-03" db="EMBL/GenBank/DDBJ databases">
        <authorList>
            <person name="Mank J."/>
            <person name="Almeida P."/>
        </authorList>
    </citation>
    <scope>NUCLEOTIDE SEQUENCE</scope>
    <source>
        <strain evidence="3">78183</strain>
    </source>
</reference>
<dbReference type="EMBL" id="CAADRP010001652">
    <property type="protein sequence ID" value="VFU46913.1"/>
    <property type="molecule type" value="Genomic_DNA"/>
</dbReference>
<organism evidence="3">
    <name type="scientific">Salix viminalis</name>
    <name type="common">Common osier</name>
    <name type="synonym">Basket willow</name>
    <dbReference type="NCBI Taxonomy" id="40686"/>
    <lineage>
        <taxon>Eukaryota</taxon>
        <taxon>Viridiplantae</taxon>
        <taxon>Streptophyta</taxon>
        <taxon>Embryophyta</taxon>
        <taxon>Tracheophyta</taxon>
        <taxon>Spermatophyta</taxon>
        <taxon>Magnoliopsida</taxon>
        <taxon>eudicotyledons</taxon>
        <taxon>Gunneridae</taxon>
        <taxon>Pentapetalae</taxon>
        <taxon>rosids</taxon>
        <taxon>fabids</taxon>
        <taxon>Malpighiales</taxon>
        <taxon>Salicaceae</taxon>
        <taxon>Saliceae</taxon>
        <taxon>Salix</taxon>
    </lineage>
</organism>
<feature type="domain" description="DUF7865" evidence="2">
    <location>
        <begin position="1"/>
        <end position="51"/>
    </location>
</feature>
<dbReference type="Pfam" id="PF25266">
    <property type="entry name" value="DUF7865"/>
    <property type="match status" value="1"/>
</dbReference>
<evidence type="ECO:0000313" key="3">
    <source>
        <dbReference type="EMBL" id="VFU46913.1"/>
    </source>
</evidence>
<keyword evidence="1" id="KW-1133">Transmembrane helix</keyword>
<keyword evidence="1" id="KW-0812">Transmembrane</keyword>
<dbReference type="PANTHER" id="PTHR34274">
    <property type="entry name" value="TRANSMEMBRANE PROTEIN"/>
    <property type="match status" value="1"/>
</dbReference>